<reference evidence="3" key="2">
    <citation type="submission" date="2021-02" db="UniProtKB">
        <authorList>
            <consortium name="EnsemblMetazoa"/>
        </authorList>
    </citation>
    <scope>IDENTIFICATION</scope>
    <source>
        <strain evidence="3">JHB</strain>
    </source>
</reference>
<accession>B0XHB6</accession>
<dbReference type="EMBL" id="DS233129">
    <property type="protein sequence ID" value="EDS28282.1"/>
    <property type="molecule type" value="Genomic_DNA"/>
</dbReference>
<proteinExistence type="predicted"/>
<organism>
    <name type="scientific">Culex quinquefasciatus</name>
    <name type="common">Southern house mosquito</name>
    <name type="synonym">Culex pungens</name>
    <dbReference type="NCBI Taxonomy" id="7176"/>
    <lineage>
        <taxon>Eukaryota</taxon>
        <taxon>Metazoa</taxon>
        <taxon>Ecdysozoa</taxon>
        <taxon>Arthropoda</taxon>
        <taxon>Hexapoda</taxon>
        <taxon>Insecta</taxon>
        <taxon>Pterygota</taxon>
        <taxon>Neoptera</taxon>
        <taxon>Endopterygota</taxon>
        <taxon>Diptera</taxon>
        <taxon>Nematocera</taxon>
        <taxon>Culicoidea</taxon>
        <taxon>Culicidae</taxon>
        <taxon>Culicinae</taxon>
        <taxon>Culicini</taxon>
        <taxon>Culex</taxon>
        <taxon>Culex</taxon>
    </lineage>
</organism>
<name>B0XHB6_CULQU</name>
<dbReference type="Proteomes" id="UP000002320">
    <property type="component" value="Unassembled WGS sequence"/>
</dbReference>
<gene>
    <name evidence="3" type="primary">6052840</name>
    <name evidence="2" type="ORF">CpipJ_CPIJ018755</name>
</gene>
<evidence type="ECO:0000313" key="4">
    <source>
        <dbReference type="Proteomes" id="UP000002320"/>
    </source>
</evidence>
<evidence type="ECO:0000313" key="3">
    <source>
        <dbReference type="EnsemblMetazoa" id="CPIJ018755-PA"/>
    </source>
</evidence>
<keyword evidence="4" id="KW-1185">Reference proteome</keyword>
<dbReference type="EnsemblMetazoa" id="CPIJ018755-RA">
    <property type="protein sequence ID" value="CPIJ018755-PA"/>
    <property type="gene ID" value="CPIJ018755"/>
</dbReference>
<sequence length="294" mass="33283">MTAELSQFVSRCLSVGTHLFRVPFSSIVVAIPGSCAYVRSTPSALNHALVTSAQTSSTKELRDALLHLPRNSRRRLTWRRRYRAIKKRFRPHLGHLSREDGQRRRRPHLVQVIQLELTTPRCTPGLKKTERETKAKKNKGWPSTPPAAQPAMPGNFPYKCHFSLGTSQRLDLRPGQCPSFDPLRSTRQRGPLRINHTIARADLSNLARPHTTRQSSQVRSSLESLLAVGAIPSQSKRRAFSIARVVYINLRPACPVCPNEDDERSRIDAGSRRRRLHVVFLDCEENLILLTLLS</sequence>
<evidence type="ECO:0000313" key="2">
    <source>
        <dbReference type="EMBL" id="EDS28282.1"/>
    </source>
</evidence>
<dbReference type="HOGENOM" id="CLU_947477_0_0_1"/>
<reference evidence="2" key="1">
    <citation type="submission" date="2007-03" db="EMBL/GenBank/DDBJ databases">
        <title>Annotation of Culex pipiens quinquefasciatus.</title>
        <authorList>
            <consortium name="The Broad Institute Genome Sequencing Platform"/>
            <person name="Atkinson P.W."/>
            <person name="Hemingway J."/>
            <person name="Christensen B.M."/>
            <person name="Higgs S."/>
            <person name="Kodira C."/>
            <person name="Hannick L."/>
            <person name="Megy K."/>
            <person name="O'Leary S."/>
            <person name="Pearson M."/>
            <person name="Haas B.J."/>
            <person name="Mauceli E."/>
            <person name="Wortman J.R."/>
            <person name="Lee N.H."/>
            <person name="Guigo R."/>
            <person name="Stanke M."/>
            <person name="Alvarado L."/>
            <person name="Amedeo P."/>
            <person name="Antoine C.H."/>
            <person name="Arensburger P."/>
            <person name="Bidwell S.L."/>
            <person name="Crawford M."/>
            <person name="Camaro F."/>
            <person name="Devon K."/>
            <person name="Engels R."/>
            <person name="Hammond M."/>
            <person name="Howarth C."/>
            <person name="Koehrsen M."/>
            <person name="Lawson D."/>
            <person name="Montgomery P."/>
            <person name="Nene V."/>
            <person name="Nusbaum C."/>
            <person name="Puiu D."/>
            <person name="Romero-Severson J."/>
            <person name="Severson D.W."/>
            <person name="Shumway M."/>
            <person name="Sisk P."/>
            <person name="Stolte C."/>
            <person name="Zeng Q."/>
            <person name="Eisenstadt E."/>
            <person name="Fraser-Liggett C."/>
            <person name="Strausberg R."/>
            <person name="Galagan J."/>
            <person name="Birren B."/>
            <person name="Collins F.H."/>
        </authorList>
    </citation>
    <scope>NUCLEOTIDE SEQUENCE [LARGE SCALE GENOMIC DNA]</scope>
    <source>
        <strain evidence="2">JHB</strain>
    </source>
</reference>
<dbReference type="InParanoid" id="B0XHB6"/>
<dbReference type="VEuPathDB" id="VectorBase:CPIJ018755"/>
<dbReference type="KEGG" id="cqu:CpipJ_CPIJ018755"/>
<evidence type="ECO:0000256" key="1">
    <source>
        <dbReference type="SAM" id="MobiDB-lite"/>
    </source>
</evidence>
<dbReference type="AlphaFoldDB" id="B0XHB6"/>
<protein>
    <submittedName>
        <fullName evidence="2 3">Uncharacterized protein</fullName>
    </submittedName>
</protein>
<feature type="region of interest" description="Disordered" evidence="1">
    <location>
        <begin position="123"/>
        <end position="150"/>
    </location>
</feature>